<evidence type="ECO:0000313" key="2">
    <source>
        <dbReference type="EMBL" id="MEP0820072.1"/>
    </source>
</evidence>
<keyword evidence="1" id="KW-0677">Repeat</keyword>
<dbReference type="SUPFAM" id="SSF141571">
    <property type="entry name" value="Pentapeptide repeat-like"/>
    <property type="match status" value="1"/>
</dbReference>
<dbReference type="Proteomes" id="UP001464891">
    <property type="component" value="Unassembled WGS sequence"/>
</dbReference>
<dbReference type="Pfam" id="PF00805">
    <property type="entry name" value="Pentapeptide"/>
    <property type="match status" value="1"/>
</dbReference>
<comment type="caution">
    <text evidence="2">The sequence shown here is derived from an EMBL/GenBank/DDBJ whole genome shotgun (WGS) entry which is preliminary data.</text>
</comment>
<dbReference type="PANTHER" id="PTHR47485:SF1">
    <property type="entry name" value="THYLAKOID LUMENAL 17.4 KDA PROTEIN, CHLOROPLASTIC"/>
    <property type="match status" value="1"/>
</dbReference>
<proteinExistence type="predicted"/>
<evidence type="ECO:0000313" key="3">
    <source>
        <dbReference type="Proteomes" id="UP001464891"/>
    </source>
</evidence>
<name>A0ABV0JE94_9CYAN</name>
<organism evidence="2 3">
    <name type="scientific">Trichocoleus desertorum GB2-A4</name>
    <dbReference type="NCBI Taxonomy" id="2933944"/>
    <lineage>
        <taxon>Bacteria</taxon>
        <taxon>Bacillati</taxon>
        <taxon>Cyanobacteriota</taxon>
        <taxon>Cyanophyceae</taxon>
        <taxon>Leptolyngbyales</taxon>
        <taxon>Trichocoleusaceae</taxon>
        <taxon>Trichocoleus</taxon>
    </lineage>
</organism>
<gene>
    <name evidence="2" type="ORF">NC998_23490</name>
</gene>
<accession>A0ABV0JE94</accession>
<sequence length="176" mass="19301">MQFFLVKAIQPILQRCLGIILLLCLAWLWIILWATPAWAQVDTVNYNNANLNNQDFSHANLVGRTFVAAEMREINFQGADLTNAIMTKGVLLNANLSGVNFTGALVDRVFLQGADLSNAIFQEATMTRTSFEGATITGADFTDAILDRYEIAQLCKRAEGVNPVTGVATRDSLGCR</sequence>
<dbReference type="RefSeq" id="WP_190437162.1">
    <property type="nucleotide sequence ID" value="NZ_JAMPKM010000019.1"/>
</dbReference>
<dbReference type="InterPro" id="IPR001646">
    <property type="entry name" value="5peptide_repeat"/>
</dbReference>
<protein>
    <submittedName>
        <fullName evidence="2">Pentapeptide repeat-containing protein</fullName>
    </submittedName>
</protein>
<reference evidence="2 3" key="1">
    <citation type="submission" date="2022-04" db="EMBL/GenBank/DDBJ databases">
        <title>Positive selection, recombination, and allopatry shape intraspecific diversity of widespread and dominant cyanobacteria.</title>
        <authorList>
            <person name="Wei J."/>
            <person name="Shu W."/>
            <person name="Hu C."/>
        </authorList>
    </citation>
    <scope>NUCLEOTIDE SEQUENCE [LARGE SCALE GENOMIC DNA]</scope>
    <source>
        <strain evidence="2 3">GB2-A4</strain>
    </source>
</reference>
<dbReference type="EMBL" id="JAMPKM010000019">
    <property type="protein sequence ID" value="MEP0820072.1"/>
    <property type="molecule type" value="Genomic_DNA"/>
</dbReference>
<dbReference type="Gene3D" id="2.160.20.80">
    <property type="entry name" value="E3 ubiquitin-protein ligase SopA"/>
    <property type="match status" value="1"/>
</dbReference>
<keyword evidence="3" id="KW-1185">Reference proteome</keyword>
<dbReference type="PANTHER" id="PTHR47485">
    <property type="entry name" value="THYLAKOID LUMENAL 17.4 KDA PROTEIN, CHLOROPLASTIC"/>
    <property type="match status" value="1"/>
</dbReference>
<evidence type="ECO:0000256" key="1">
    <source>
        <dbReference type="ARBA" id="ARBA00022737"/>
    </source>
</evidence>